<dbReference type="EMBL" id="BPQO01000033">
    <property type="protein sequence ID" value="GJD91917.1"/>
    <property type="molecule type" value="Genomic_DNA"/>
</dbReference>
<evidence type="ECO:0000256" key="2">
    <source>
        <dbReference type="ARBA" id="ARBA00022723"/>
    </source>
</evidence>
<name>A0AAV4ZUN5_9HYPH</name>
<evidence type="ECO:0000259" key="5">
    <source>
        <dbReference type="PROSITE" id="PS51296"/>
    </source>
</evidence>
<reference evidence="6" key="1">
    <citation type="journal article" date="2016" name="Front. Microbiol.">
        <title>Genome Sequence of the Piezophilic, Mesophilic Sulfate-Reducing Bacterium Desulfovibrio indicus J2T.</title>
        <authorList>
            <person name="Cao J."/>
            <person name="Maignien L."/>
            <person name="Shao Z."/>
            <person name="Alain K."/>
            <person name="Jebbar M."/>
        </authorList>
    </citation>
    <scope>NUCLEOTIDE SEQUENCE</scope>
    <source>
        <strain evidence="6">DSM 16372</strain>
    </source>
</reference>
<dbReference type="Proteomes" id="UP001055247">
    <property type="component" value="Unassembled WGS sequence"/>
</dbReference>
<keyword evidence="7" id="KW-1185">Reference proteome</keyword>
<evidence type="ECO:0000256" key="3">
    <source>
        <dbReference type="ARBA" id="ARBA00023004"/>
    </source>
</evidence>
<keyword evidence="3" id="KW-0408">Iron</keyword>
<dbReference type="GO" id="GO:0051537">
    <property type="term" value="F:2 iron, 2 sulfur cluster binding"/>
    <property type="evidence" value="ECO:0007669"/>
    <property type="project" value="UniProtKB-KW"/>
</dbReference>
<organism evidence="6 7">
    <name type="scientific">Methylobacterium hispanicum</name>
    <dbReference type="NCBI Taxonomy" id="270350"/>
    <lineage>
        <taxon>Bacteria</taxon>
        <taxon>Pseudomonadati</taxon>
        <taxon>Pseudomonadota</taxon>
        <taxon>Alphaproteobacteria</taxon>
        <taxon>Hyphomicrobiales</taxon>
        <taxon>Methylobacteriaceae</taxon>
        <taxon>Methylobacterium</taxon>
    </lineage>
</organism>
<keyword evidence="2" id="KW-0479">Metal-binding</keyword>
<dbReference type="PROSITE" id="PS51296">
    <property type="entry name" value="RIESKE"/>
    <property type="match status" value="1"/>
</dbReference>
<evidence type="ECO:0000256" key="4">
    <source>
        <dbReference type="ARBA" id="ARBA00023014"/>
    </source>
</evidence>
<sequence length="195" mass="21015">MSKLRHVETLTSAPVVGQRYLVPTVLYPWFGSTEAWPVMGPKHTDAEHIGFDVPHFHVDVRFLSDAQVRRIERRRNFGDIESIAAGYPLATSHTGSEAEPHPEPVFRRLTCRRPGHGYPRHAAGARQGLRALAAAYAGRKCGRNGAGLLVCPHKGFVLGSLEPDAERRVVCPLHGLVVDVATGSVVGGGACAEAA</sequence>
<comment type="caution">
    <text evidence="6">The sequence shown here is derived from an EMBL/GenBank/DDBJ whole genome shotgun (WGS) entry which is preliminary data.</text>
</comment>
<dbReference type="RefSeq" id="WP_238231799.1">
    <property type="nucleotide sequence ID" value="NZ_BPQO01000033.1"/>
</dbReference>
<dbReference type="InterPro" id="IPR017941">
    <property type="entry name" value="Rieske_2Fe-2S"/>
</dbReference>
<protein>
    <recommendedName>
        <fullName evidence="5">Rieske domain-containing protein</fullName>
    </recommendedName>
</protein>
<dbReference type="SUPFAM" id="SSF50022">
    <property type="entry name" value="ISP domain"/>
    <property type="match status" value="1"/>
</dbReference>
<evidence type="ECO:0000313" key="7">
    <source>
        <dbReference type="Proteomes" id="UP001055247"/>
    </source>
</evidence>
<evidence type="ECO:0000313" key="6">
    <source>
        <dbReference type="EMBL" id="GJD91917.1"/>
    </source>
</evidence>
<feature type="domain" description="Rieske" evidence="5">
    <location>
        <begin position="150"/>
        <end position="195"/>
    </location>
</feature>
<dbReference type="InterPro" id="IPR036922">
    <property type="entry name" value="Rieske_2Fe-2S_sf"/>
</dbReference>
<reference evidence="6" key="2">
    <citation type="submission" date="2021-08" db="EMBL/GenBank/DDBJ databases">
        <authorList>
            <person name="Tani A."/>
            <person name="Ola A."/>
            <person name="Ogura Y."/>
            <person name="Katsura K."/>
            <person name="Hayashi T."/>
        </authorList>
    </citation>
    <scope>NUCLEOTIDE SEQUENCE</scope>
    <source>
        <strain evidence="6">DSM 16372</strain>
    </source>
</reference>
<dbReference type="AlphaFoldDB" id="A0AAV4ZUN5"/>
<gene>
    <name evidence="6" type="ORF">BHAOGJBA_5470</name>
</gene>
<dbReference type="GO" id="GO:0046872">
    <property type="term" value="F:metal ion binding"/>
    <property type="evidence" value="ECO:0007669"/>
    <property type="project" value="UniProtKB-KW"/>
</dbReference>
<proteinExistence type="predicted"/>
<keyword evidence="4" id="KW-0411">Iron-sulfur</keyword>
<accession>A0AAV4ZUN5</accession>
<keyword evidence="1" id="KW-0001">2Fe-2S</keyword>
<evidence type="ECO:0000256" key="1">
    <source>
        <dbReference type="ARBA" id="ARBA00022714"/>
    </source>
</evidence>